<dbReference type="SUPFAM" id="SSF56645">
    <property type="entry name" value="Acyl-CoA dehydrogenase NM domain-like"/>
    <property type="match status" value="1"/>
</dbReference>
<accession>A0A0D2FSN7</accession>
<dbReference type="GO" id="GO:0003995">
    <property type="term" value="F:acyl-CoA dehydrogenase activity"/>
    <property type="evidence" value="ECO:0007669"/>
    <property type="project" value="TreeGrafter"/>
</dbReference>
<dbReference type="RefSeq" id="XP_016616236.1">
    <property type="nucleotide sequence ID" value="XM_016767444.1"/>
</dbReference>
<dbReference type="InterPro" id="IPR036250">
    <property type="entry name" value="AcylCo_DH-like_C"/>
</dbReference>
<evidence type="ECO:0000256" key="4">
    <source>
        <dbReference type="ARBA" id="ARBA00022827"/>
    </source>
</evidence>
<feature type="domain" description="Acyl-CoA dehydrogenase/oxidase N-terminal" evidence="6">
    <location>
        <begin position="7"/>
        <end position="127"/>
    </location>
</feature>
<comment type="similarity">
    <text evidence="2">Belongs to the acyl-CoA dehydrogenase family.</text>
</comment>
<dbReference type="InterPro" id="IPR013786">
    <property type="entry name" value="AcylCoA_DH/ox_N"/>
</dbReference>
<dbReference type="PANTHER" id="PTHR43884">
    <property type="entry name" value="ACYL-COA DEHYDROGENASE"/>
    <property type="match status" value="1"/>
</dbReference>
<name>A0A0D2FSN7_CLAB1</name>
<feature type="domain" description="Acyl-CoA dehydrogenase/oxidase C-terminal" evidence="5">
    <location>
        <begin position="261"/>
        <end position="407"/>
    </location>
</feature>
<organism evidence="7 8">
    <name type="scientific">Cladophialophora bantiana (strain ATCC 10958 / CBS 173.52 / CDC B-1940 / NIH 8579)</name>
    <name type="common">Xylohypha bantiana</name>
    <dbReference type="NCBI Taxonomy" id="1442370"/>
    <lineage>
        <taxon>Eukaryota</taxon>
        <taxon>Fungi</taxon>
        <taxon>Dikarya</taxon>
        <taxon>Ascomycota</taxon>
        <taxon>Pezizomycotina</taxon>
        <taxon>Eurotiomycetes</taxon>
        <taxon>Chaetothyriomycetidae</taxon>
        <taxon>Chaetothyriales</taxon>
        <taxon>Herpotrichiellaceae</taxon>
        <taxon>Cladophialophora</taxon>
    </lineage>
</organism>
<dbReference type="SUPFAM" id="SSF47203">
    <property type="entry name" value="Acyl-CoA dehydrogenase C-terminal domain-like"/>
    <property type="match status" value="1"/>
</dbReference>
<evidence type="ECO:0000259" key="5">
    <source>
        <dbReference type="Pfam" id="PF00441"/>
    </source>
</evidence>
<dbReference type="PANTHER" id="PTHR43884:SF12">
    <property type="entry name" value="ISOVALERYL-COA DEHYDROGENASE, MITOCHONDRIAL-RELATED"/>
    <property type="match status" value="1"/>
</dbReference>
<dbReference type="Gene3D" id="1.10.540.10">
    <property type="entry name" value="Acyl-CoA dehydrogenase/oxidase, N-terminal domain"/>
    <property type="match status" value="1"/>
</dbReference>
<dbReference type="AlphaFoldDB" id="A0A0D2FSN7"/>
<sequence length="427" mass="45791">MIDFQLSPEQLAVRNAARGWAKAHLTTARSVYEGQGASSVKWEDRFRSTQPIYAEAVKAGLIKAQIPKELGGAGGPLIEAALVVEEFYAVETSASLTILGTGLGLTPLIMAGSPAQHEKFFKPFLEGTGTPMASLVFSEPGGSANFAEAGAPGFQTIARVEGEQYVISGEKIWATNCSGWDDRGADIQCVLCRVVGSAPAEDVRGQTAIIIVTRDDIAANDPSAYQVLYHPETIGHTAVNGPHIRFKELRVPKSNLLAPPGKGADVVEMTFTASAALVGAMGVGIMRQTFDRALVWAKVEKRGSQETMIQKQSAADLLIRIKTRCEATRALVWKAAHCFGRTRYGAELCYEAKIFGSESAVESVMDAINLVGVSAYSSKQPFGDLLNDAVVLPIFDGGNVGVRRRQIESIFASEGYDAWETTFGPNQ</sequence>
<dbReference type="EMBL" id="KN846995">
    <property type="protein sequence ID" value="KIW89567.1"/>
    <property type="molecule type" value="Genomic_DNA"/>
</dbReference>
<reference evidence="7" key="1">
    <citation type="submission" date="2015-01" db="EMBL/GenBank/DDBJ databases">
        <title>The Genome Sequence of Cladophialophora bantiana CBS 173.52.</title>
        <authorList>
            <consortium name="The Broad Institute Genomics Platform"/>
            <person name="Cuomo C."/>
            <person name="de Hoog S."/>
            <person name="Gorbushina A."/>
            <person name="Stielow B."/>
            <person name="Teixiera M."/>
            <person name="Abouelleil A."/>
            <person name="Chapman S.B."/>
            <person name="Priest M."/>
            <person name="Young S.K."/>
            <person name="Wortman J."/>
            <person name="Nusbaum C."/>
            <person name="Birren B."/>
        </authorList>
    </citation>
    <scope>NUCLEOTIDE SEQUENCE [LARGE SCALE GENOMIC DNA]</scope>
    <source>
        <strain evidence="7">CBS 173.52</strain>
    </source>
</reference>
<dbReference type="VEuPathDB" id="FungiDB:Z519_09723"/>
<proteinExistence type="inferred from homology"/>
<dbReference type="Pfam" id="PF02771">
    <property type="entry name" value="Acyl-CoA_dh_N"/>
    <property type="match status" value="1"/>
</dbReference>
<evidence type="ECO:0000313" key="7">
    <source>
        <dbReference type="EMBL" id="KIW89567.1"/>
    </source>
</evidence>
<dbReference type="GO" id="GO:0046359">
    <property type="term" value="P:butyrate catabolic process"/>
    <property type="evidence" value="ECO:0007669"/>
    <property type="project" value="TreeGrafter"/>
</dbReference>
<dbReference type="GO" id="GO:0050660">
    <property type="term" value="F:flavin adenine dinucleotide binding"/>
    <property type="evidence" value="ECO:0007669"/>
    <property type="project" value="InterPro"/>
</dbReference>
<keyword evidence="4" id="KW-0274">FAD</keyword>
<evidence type="ECO:0000256" key="2">
    <source>
        <dbReference type="ARBA" id="ARBA00009347"/>
    </source>
</evidence>
<dbReference type="HOGENOM" id="CLU_018204_3_0_1"/>
<comment type="cofactor">
    <cofactor evidence="1">
        <name>FAD</name>
        <dbReference type="ChEBI" id="CHEBI:57692"/>
    </cofactor>
</comment>
<protein>
    <recommendedName>
        <fullName evidence="9">Acyl-CoA dehydrogenase</fullName>
    </recommendedName>
</protein>
<dbReference type="InterPro" id="IPR046373">
    <property type="entry name" value="Acyl-CoA_Oxase/DH_mid-dom_sf"/>
</dbReference>
<dbReference type="Pfam" id="PF00441">
    <property type="entry name" value="Acyl-CoA_dh_1"/>
    <property type="match status" value="1"/>
</dbReference>
<dbReference type="InterPro" id="IPR009075">
    <property type="entry name" value="AcylCo_DH/oxidase_C"/>
</dbReference>
<dbReference type="Gene3D" id="2.40.110.10">
    <property type="entry name" value="Butyryl-CoA Dehydrogenase, subunit A, domain 2"/>
    <property type="match status" value="1"/>
</dbReference>
<evidence type="ECO:0000259" key="6">
    <source>
        <dbReference type="Pfam" id="PF02771"/>
    </source>
</evidence>
<keyword evidence="8" id="KW-1185">Reference proteome</keyword>
<dbReference type="InterPro" id="IPR037069">
    <property type="entry name" value="AcylCoA_DH/ox_N_sf"/>
</dbReference>
<dbReference type="Proteomes" id="UP000053789">
    <property type="component" value="Unassembled WGS sequence"/>
</dbReference>
<dbReference type="InterPro" id="IPR009100">
    <property type="entry name" value="AcylCoA_DH/oxidase_NM_dom_sf"/>
</dbReference>
<dbReference type="Gene3D" id="1.20.140.10">
    <property type="entry name" value="Butyryl-CoA Dehydrogenase, subunit A, domain 3"/>
    <property type="match status" value="1"/>
</dbReference>
<evidence type="ECO:0000313" key="8">
    <source>
        <dbReference type="Proteomes" id="UP000053789"/>
    </source>
</evidence>
<dbReference type="GeneID" id="27702651"/>
<dbReference type="OrthoDB" id="10016597at2759"/>
<evidence type="ECO:0008006" key="9">
    <source>
        <dbReference type="Google" id="ProtNLM"/>
    </source>
</evidence>
<gene>
    <name evidence="7" type="ORF">Z519_09723</name>
</gene>
<evidence type="ECO:0000256" key="1">
    <source>
        <dbReference type="ARBA" id="ARBA00001974"/>
    </source>
</evidence>
<dbReference type="GO" id="GO:0033539">
    <property type="term" value="P:fatty acid beta-oxidation using acyl-CoA dehydrogenase"/>
    <property type="evidence" value="ECO:0007669"/>
    <property type="project" value="TreeGrafter"/>
</dbReference>
<evidence type="ECO:0000256" key="3">
    <source>
        <dbReference type="ARBA" id="ARBA00022630"/>
    </source>
</evidence>
<keyword evidence="3" id="KW-0285">Flavoprotein</keyword>
<dbReference type="CDD" id="cd00567">
    <property type="entry name" value="ACAD"/>
    <property type="match status" value="1"/>
</dbReference>